<evidence type="ECO:0000313" key="3">
    <source>
        <dbReference type="EMBL" id="TWB76546.1"/>
    </source>
</evidence>
<dbReference type="AlphaFoldDB" id="A0A560K002"/>
<dbReference type="Proteomes" id="UP000315914">
    <property type="component" value="Unassembled WGS sequence"/>
</dbReference>
<dbReference type="PANTHER" id="PTHR37312:SF1">
    <property type="entry name" value="MEMBRANE-BOUND ACYLTRANSFERASE YKRP-RELATED"/>
    <property type="match status" value="1"/>
</dbReference>
<evidence type="ECO:0000259" key="2">
    <source>
        <dbReference type="Pfam" id="PF01757"/>
    </source>
</evidence>
<comment type="caution">
    <text evidence="3">The sequence shown here is derived from an EMBL/GenBank/DDBJ whole genome shotgun (WGS) entry which is preliminary data.</text>
</comment>
<gene>
    <name evidence="3" type="ORF">FBZ95_104731</name>
</gene>
<evidence type="ECO:0000256" key="1">
    <source>
        <dbReference type="SAM" id="Phobius"/>
    </source>
</evidence>
<feature type="transmembrane region" description="Helical" evidence="1">
    <location>
        <begin position="40"/>
        <end position="58"/>
    </location>
</feature>
<feature type="domain" description="Acyltransferase 3" evidence="2">
    <location>
        <begin position="15"/>
        <end position="282"/>
    </location>
</feature>
<feature type="transmembrane region" description="Helical" evidence="1">
    <location>
        <begin position="292"/>
        <end position="309"/>
    </location>
</feature>
<sequence length="337" mass="36503">MGDIKFSGAGSRLRDLDCARGSGMLLVVIGHMHQFAEAKFWIYLFHMPMFFIVSGILFRPREPWSYSISRTRSLMLPYVVFFIVVLSLDNAVSTVSGIAPSLSLAAPKQIVLRFFYGGTSLFGAYAAFWFVGCLWLSLVALNFLTSIWKPISWPVAAVVAGLAVVALIERPGSPSPQGIASVPIAVVFLWVGCLLAEQRERRFLIAVVCAATGAASLPFVGVFDMKTLEIGNPVNLIAAVSLSVCWLAGNAYLDRVPYIGDAFSVIGRASITIMFLHALILKQGDAFIGNRYVLALAAVVIPVGVHWLLERSNVTCRYVLGQKMAPERGAVSASLPA</sequence>
<dbReference type="STRING" id="1399419.A5906_28395"/>
<accession>A0A560K002</accession>
<reference evidence="3 4" key="1">
    <citation type="submission" date="2019-06" db="EMBL/GenBank/DDBJ databases">
        <title>Genomic Encyclopedia of Type Strains, Phase IV (KMG-V): Genome sequencing to study the core and pangenomes of soil and plant-associated prokaryotes.</title>
        <authorList>
            <person name="Whitman W."/>
        </authorList>
    </citation>
    <scope>NUCLEOTIDE SEQUENCE [LARGE SCALE GENOMIC DNA]</scope>
    <source>
        <strain evidence="3 4">BR 10556</strain>
    </source>
</reference>
<dbReference type="GO" id="GO:0016747">
    <property type="term" value="F:acyltransferase activity, transferring groups other than amino-acyl groups"/>
    <property type="evidence" value="ECO:0007669"/>
    <property type="project" value="InterPro"/>
</dbReference>
<dbReference type="InterPro" id="IPR002656">
    <property type="entry name" value="Acyl_transf_3_dom"/>
</dbReference>
<feature type="transmembrane region" description="Helical" evidence="1">
    <location>
        <begin position="122"/>
        <end position="144"/>
    </location>
</feature>
<feature type="transmembrane region" description="Helical" evidence="1">
    <location>
        <begin position="180"/>
        <end position="196"/>
    </location>
</feature>
<keyword evidence="3" id="KW-0808">Transferase</keyword>
<feature type="transmembrane region" description="Helical" evidence="1">
    <location>
        <begin position="78"/>
        <end position="102"/>
    </location>
</feature>
<feature type="transmembrane region" description="Helical" evidence="1">
    <location>
        <begin position="151"/>
        <end position="168"/>
    </location>
</feature>
<dbReference type="EMBL" id="VITW01000004">
    <property type="protein sequence ID" value="TWB76546.1"/>
    <property type="molecule type" value="Genomic_DNA"/>
</dbReference>
<feature type="transmembrane region" description="Helical" evidence="1">
    <location>
        <begin position="203"/>
        <end position="223"/>
    </location>
</feature>
<organism evidence="3 4">
    <name type="scientific">Bradyrhizobium sacchari</name>
    <dbReference type="NCBI Taxonomy" id="1399419"/>
    <lineage>
        <taxon>Bacteria</taxon>
        <taxon>Pseudomonadati</taxon>
        <taxon>Pseudomonadota</taxon>
        <taxon>Alphaproteobacteria</taxon>
        <taxon>Hyphomicrobiales</taxon>
        <taxon>Nitrobacteraceae</taxon>
        <taxon>Bradyrhizobium</taxon>
    </lineage>
</organism>
<name>A0A560K002_9BRAD</name>
<keyword evidence="1" id="KW-1133">Transmembrane helix</keyword>
<dbReference type="PANTHER" id="PTHR37312">
    <property type="entry name" value="MEMBRANE-BOUND ACYLTRANSFERASE YKRP-RELATED"/>
    <property type="match status" value="1"/>
</dbReference>
<feature type="transmembrane region" description="Helical" evidence="1">
    <location>
        <begin position="235"/>
        <end position="253"/>
    </location>
</feature>
<feature type="transmembrane region" description="Helical" evidence="1">
    <location>
        <begin position="262"/>
        <end position="280"/>
    </location>
</feature>
<dbReference type="InterPro" id="IPR052734">
    <property type="entry name" value="Nod_factor_acetyltransferase"/>
</dbReference>
<evidence type="ECO:0000313" key="4">
    <source>
        <dbReference type="Proteomes" id="UP000315914"/>
    </source>
</evidence>
<protein>
    <submittedName>
        <fullName evidence="3">Fucose 4-O-acetylase-like acetyltransferase</fullName>
    </submittedName>
</protein>
<keyword evidence="1" id="KW-0472">Membrane</keyword>
<dbReference type="Pfam" id="PF01757">
    <property type="entry name" value="Acyl_transf_3"/>
    <property type="match status" value="1"/>
</dbReference>
<keyword evidence="4" id="KW-1185">Reference proteome</keyword>
<keyword evidence="1" id="KW-0812">Transmembrane</keyword>
<proteinExistence type="predicted"/>